<evidence type="ECO:0000256" key="10">
    <source>
        <dbReference type="ARBA" id="ARBA00037408"/>
    </source>
</evidence>
<comment type="caution">
    <text evidence="18">The sequence shown here is derived from an EMBL/GenBank/DDBJ whole genome shotgun (WGS) entry which is preliminary data.</text>
</comment>
<dbReference type="PANTHER" id="PTHR22913:SF12">
    <property type="entry name" value="MANNURONAN SYNTHASE"/>
    <property type="match status" value="1"/>
</dbReference>
<dbReference type="PANTHER" id="PTHR22913">
    <property type="entry name" value="HYALURONAN SYNTHASE"/>
    <property type="match status" value="1"/>
</dbReference>
<comment type="function">
    <text evidence="10">Glycosaminoglycan synthesis. The hyaluronic acid capsule is involved in the pathogenicity of group A Streptococci; it may be the major virulence determinant.</text>
</comment>
<dbReference type="RefSeq" id="WP_148949773.1">
    <property type="nucleotide sequence ID" value="NZ_VTES01000003.1"/>
</dbReference>
<evidence type="ECO:0000256" key="6">
    <source>
        <dbReference type="ARBA" id="ARBA00022676"/>
    </source>
</evidence>
<dbReference type="InterPro" id="IPR029044">
    <property type="entry name" value="Nucleotide-diphossugar_trans"/>
</dbReference>
<evidence type="ECO:0000256" key="5">
    <source>
        <dbReference type="ARBA" id="ARBA00022475"/>
    </source>
</evidence>
<organism evidence="18 19">
    <name type="scientific">Bacillus infantis</name>
    <dbReference type="NCBI Taxonomy" id="324767"/>
    <lineage>
        <taxon>Bacteria</taxon>
        <taxon>Bacillati</taxon>
        <taxon>Bacillota</taxon>
        <taxon>Bacilli</taxon>
        <taxon>Bacillales</taxon>
        <taxon>Bacillaceae</taxon>
        <taxon>Bacillus</taxon>
    </lineage>
</organism>
<dbReference type="AlphaFoldDB" id="A0A5D4SP59"/>
<proteinExistence type="inferred from homology"/>
<dbReference type="Proteomes" id="UP000323732">
    <property type="component" value="Unassembled WGS sequence"/>
</dbReference>
<sequence>MSINVDKMENEFSGLIDRKENERKTKIYSAWKIAAAWILFSCCITGMVFVNTKAEKNLEFVAGLFLSVTFIYFLCKMVLSFTYRPVYKEPENGIKVSVVIPSYNEDPEAVRKTIECLLEQDYPLHEIMFVDDGSPDNTAYLEVVRMAADFEEEKALYSNLKNTNLIYHRFQKNQGKRAAQSWGFEKASGDMIMIVDSDGYIYPDAVRELLKPFTDQKVLAVTGHVNARNLSENFMTRLQDVLYESAFRIGRGAQSITNTVLVCSGAISMFRKDFVVRNLPDFQHQTLFGKPMNIGDDRRLTTLALKEGGKTKYQATARCITDVPQTIRQFFVQQVRWSKSFFIDTLIALEFAWKRPLMLLWLMGEGLIWIVFAVSSVITITQISPSLLSLLFIYSAGYLILSALANNVYYIFKNPLLYIASPLFAFAQMLLIFPIRIYALLTLNENGWGTR</sequence>
<evidence type="ECO:0000256" key="14">
    <source>
        <dbReference type="ARBA" id="ARBA00047709"/>
    </source>
</evidence>
<comment type="similarity">
    <text evidence="3">Belongs to the NodC/HAS family.</text>
</comment>
<dbReference type="SUPFAM" id="SSF53448">
    <property type="entry name" value="Nucleotide-diphospho-sugar transferases"/>
    <property type="match status" value="1"/>
</dbReference>
<dbReference type="EMBL" id="VTES01000003">
    <property type="protein sequence ID" value="TYS63892.1"/>
    <property type="molecule type" value="Genomic_DNA"/>
</dbReference>
<evidence type="ECO:0000256" key="12">
    <source>
        <dbReference type="ARBA" id="ARBA00042148"/>
    </source>
</evidence>
<gene>
    <name evidence="18" type="ORF">FZD47_10300</name>
</gene>
<feature type="domain" description="Glycosyltransferase 2-like" evidence="17">
    <location>
        <begin position="97"/>
        <end position="274"/>
    </location>
</feature>
<evidence type="ECO:0000256" key="11">
    <source>
        <dbReference type="ARBA" id="ARBA00040508"/>
    </source>
</evidence>
<feature type="transmembrane region" description="Helical" evidence="16">
    <location>
        <begin position="60"/>
        <end position="79"/>
    </location>
</feature>
<evidence type="ECO:0000256" key="1">
    <source>
        <dbReference type="ARBA" id="ARBA00004236"/>
    </source>
</evidence>
<evidence type="ECO:0000313" key="19">
    <source>
        <dbReference type="Proteomes" id="UP000323732"/>
    </source>
</evidence>
<evidence type="ECO:0000256" key="13">
    <source>
        <dbReference type="ARBA" id="ARBA00043237"/>
    </source>
</evidence>
<keyword evidence="6" id="KW-0328">Glycosyltransferase</keyword>
<comment type="catalytic activity">
    <reaction evidence="15">
        <text>N-acetyl-beta-D-glucosaminyl-(1-&gt;4)-[hyaluronan](n) + UDP-alpha-D-glucuronate = [hyaluronan](n+1) + UDP + H(+)</text>
        <dbReference type="Rhea" id="RHEA:12528"/>
        <dbReference type="Rhea" id="RHEA-COMP:12585"/>
        <dbReference type="Rhea" id="RHEA-COMP:12587"/>
        <dbReference type="ChEBI" id="CHEBI:15378"/>
        <dbReference type="ChEBI" id="CHEBI:58052"/>
        <dbReference type="ChEBI" id="CHEBI:58223"/>
        <dbReference type="ChEBI" id="CHEBI:132153"/>
        <dbReference type="ChEBI" id="CHEBI:132154"/>
        <dbReference type="EC" id="2.4.1.212"/>
    </reaction>
</comment>
<feature type="transmembrane region" description="Helical" evidence="16">
    <location>
        <begin position="359"/>
        <end position="381"/>
    </location>
</feature>
<dbReference type="GO" id="GO:0050501">
    <property type="term" value="F:hyaluronan synthase activity"/>
    <property type="evidence" value="ECO:0007669"/>
    <property type="project" value="UniProtKB-EC"/>
</dbReference>
<keyword evidence="16" id="KW-0812">Transmembrane</keyword>
<protein>
    <recommendedName>
        <fullName evidence="11">Hyaluronan synthase</fullName>
        <ecNumber evidence="4">2.4.1.212</ecNumber>
    </recommendedName>
    <alternativeName>
        <fullName evidence="13">Hyaluronate synthase</fullName>
    </alternativeName>
    <alternativeName>
        <fullName evidence="12">Hyaluronic acid synthase</fullName>
    </alternativeName>
</protein>
<accession>A0A5D4SP59</accession>
<keyword evidence="16" id="KW-1133">Transmembrane helix</keyword>
<evidence type="ECO:0000259" key="17">
    <source>
        <dbReference type="Pfam" id="PF00535"/>
    </source>
</evidence>
<dbReference type="GO" id="GO:0085029">
    <property type="term" value="P:extracellular matrix assembly"/>
    <property type="evidence" value="ECO:0007669"/>
    <property type="project" value="TreeGrafter"/>
</dbReference>
<dbReference type="InterPro" id="IPR001173">
    <property type="entry name" value="Glyco_trans_2-like"/>
</dbReference>
<evidence type="ECO:0000256" key="15">
    <source>
        <dbReference type="ARBA" id="ARBA00048168"/>
    </source>
</evidence>
<feature type="transmembrane region" description="Helical" evidence="16">
    <location>
        <begin position="387"/>
        <end position="409"/>
    </location>
</feature>
<evidence type="ECO:0000256" key="16">
    <source>
        <dbReference type="SAM" id="Phobius"/>
    </source>
</evidence>
<keyword evidence="7 18" id="KW-0808">Transferase</keyword>
<dbReference type="GO" id="GO:0005886">
    <property type="term" value="C:plasma membrane"/>
    <property type="evidence" value="ECO:0007669"/>
    <property type="project" value="UniProtKB-SubCell"/>
</dbReference>
<evidence type="ECO:0000256" key="8">
    <source>
        <dbReference type="ARBA" id="ARBA00022903"/>
    </source>
</evidence>
<name>A0A5D4SP59_9BACI</name>
<comment type="catalytic activity">
    <reaction evidence="14">
        <text>[hyaluronan](n) + UDP-N-acetyl-alpha-D-glucosamine = N-acetyl-beta-D-glucosaminyl-(1-&gt;4)-[hyaluronan](n) + UDP + H(+)</text>
        <dbReference type="Rhea" id="RHEA:20465"/>
        <dbReference type="Rhea" id="RHEA-COMP:12583"/>
        <dbReference type="Rhea" id="RHEA-COMP:12585"/>
        <dbReference type="ChEBI" id="CHEBI:15378"/>
        <dbReference type="ChEBI" id="CHEBI:57705"/>
        <dbReference type="ChEBI" id="CHEBI:58223"/>
        <dbReference type="ChEBI" id="CHEBI:132153"/>
        <dbReference type="ChEBI" id="CHEBI:132154"/>
        <dbReference type="EC" id="2.4.1.212"/>
    </reaction>
</comment>
<dbReference type="GO" id="GO:0030213">
    <property type="term" value="P:hyaluronan biosynthetic process"/>
    <property type="evidence" value="ECO:0007669"/>
    <property type="project" value="TreeGrafter"/>
</dbReference>
<evidence type="ECO:0000256" key="7">
    <source>
        <dbReference type="ARBA" id="ARBA00022679"/>
    </source>
</evidence>
<reference evidence="18 19" key="1">
    <citation type="submission" date="2019-08" db="EMBL/GenBank/DDBJ databases">
        <title>Bacillus genomes from the desert of Cuatro Cienegas, Coahuila.</title>
        <authorList>
            <person name="Olmedo-Alvarez G."/>
        </authorList>
    </citation>
    <scope>NUCLEOTIDE SEQUENCE [LARGE SCALE GENOMIC DNA]</scope>
    <source>
        <strain evidence="18 19">CH37_1T</strain>
    </source>
</reference>
<evidence type="ECO:0000313" key="18">
    <source>
        <dbReference type="EMBL" id="TYS63892.1"/>
    </source>
</evidence>
<feature type="transmembrane region" description="Helical" evidence="16">
    <location>
        <begin position="28"/>
        <end position="48"/>
    </location>
</feature>
<evidence type="ECO:0000256" key="4">
    <source>
        <dbReference type="ARBA" id="ARBA00012207"/>
    </source>
</evidence>
<feature type="transmembrane region" description="Helical" evidence="16">
    <location>
        <begin position="416"/>
        <end position="441"/>
    </location>
</feature>
<comment type="pathway">
    <text evidence="2">Glycan biosynthesis; hyaluronan biosynthesis.</text>
</comment>
<evidence type="ECO:0000256" key="2">
    <source>
        <dbReference type="ARBA" id="ARBA00004698"/>
    </source>
</evidence>
<evidence type="ECO:0000256" key="3">
    <source>
        <dbReference type="ARBA" id="ARBA00006782"/>
    </source>
</evidence>
<keyword evidence="9 16" id="KW-0472">Membrane</keyword>
<keyword evidence="8" id="KW-0972">Capsule biogenesis/degradation</keyword>
<dbReference type="Gene3D" id="3.90.550.10">
    <property type="entry name" value="Spore Coat Polysaccharide Biosynthesis Protein SpsA, Chain A"/>
    <property type="match status" value="1"/>
</dbReference>
<keyword evidence="5" id="KW-1003">Cell membrane</keyword>
<evidence type="ECO:0000256" key="9">
    <source>
        <dbReference type="ARBA" id="ARBA00023136"/>
    </source>
</evidence>
<dbReference type="EC" id="2.4.1.212" evidence="4"/>
<dbReference type="Pfam" id="PF00535">
    <property type="entry name" value="Glycos_transf_2"/>
    <property type="match status" value="1"/>
</dbReference>
<comment type="subcellular location">
    <subcellularLocation>
        <location evidence="1">Cell membrane</location>
    </subcellularLocation>
</comment>